<dbReference type="AlphaFoldDB" id="A0A379PMG5"/>
<dbReference type="Proteomes" id="UP000254569">
    <property type="component" value="Unassembled WGS sequence"/>
</dbReference>
<accession>A0A379PMG5</accession>
<dbReference type="RefSeq" id="WP_064063796.1">
    <property type="nucleotide sequence ID" value="NZ_LPZN01000017.1"/>
</dbReference>
<dbReference type="PROSITE" id="PS50110">
    <property type="entry name" value="RESPONSE_REGULATORY"/>
    <property type="match status" value="1"/>
</dbReference>
<keyword evidence="4" id="KW-1185">Reference proteome</keyword>
<dbReference type="Gene3D" id="3.40.50.2300">
    <property type="match status" value="1"/>
</dbReference>
<dbReference type="GO" id="GO:0000160">
    <property type="term" value="P:phosphorelay signal transduction system"/>
    <property type="evidence" value="ECO:0007669"/>
    <property type="project" value="InterPro"/>
</dbReference>
<dbReference type="PANTHER" id="PTHR44520">
    <property type="entry name" value="RESPONSE REGULATOR RCP1-RELATED"/>
    <property type="match status" value="1"/>
</dbReference>
<protein>
    <submittedName>
        <fullName evidence="3">Two component system response regulator</fullName>
    </submittedName>
</protein>
<evidence type="ECO:0000313" key="3">
    <source>
        <dbReference type="EMBL" id="SUF09104.1"/>
    </source>
</evidence>
<dbReference type="InterPro" id="IPR001789">
    <property type="entry name" value="Sig_transdc_resp-reg_receiver"/>
</dbReference>
<evidence type="ECO:0000256" key="1">
    <source>
        <dbReference type="PROSITE-ProRule" id="PRU00169"/>
    </source>
</evidence>
<feature type="domain" description="Response regulatory" evidence="2">
    <location>
        <begin position="9"/>
        <end position="134"/>
    </location>
</feature>
<dbReference type="EMBL" id="UGVI01000002">
    <property type="protein sequence ID" value="SUF09104.1"/>
    <property type="molecule type" value="Genomic_DNA"/>
</dbReference>
<sequence>MTDFAQPVVVLLVEDDPADELLTAEALGEYKITNRVHVVRDGYQALRFLHRHGPYSEAPRPDLILLDVHLPRCSGVEVLDRIRVDPDLRAIPVVMLTASVAEEDLLRSRRLPADAYIVKPVDLAQLAVVVRRIDDFFFQVVHAPTPADPR</sequence>
<name>A0A379PMG5_9NOCA</name>
<organism evidence="3 4">
    <name type="scientific">Rhodococcus gordoniae</name>
    <dbReference type="NCBI Taxonomy" id="223392"/>
    <lineage>
        <taxon>Bacteria</taxon>
        <taxon>Bacillati</taxon>
        <taxon>Actinomycetota</taxon>
        <taxon>Actinomycetes</taxon>
        <taxon>Mycobacteriales</taxon>
        <taxon>Nocardiaceae</taxon>
        <taxon>Rhodococcus</taxon>
    </lineage>
</organism>
<keyword evidence="1" id="KW-0597">Phosphoprotein</keyword>
<feature type="modified residue" description="4-aspartylphosphate" evidence="1">
    <location>
        <position position="67"/>
    </location>
</feature>
<dbReference type="SUPFAM" id="SSF52172">
    <property type="entry name" value="CheY-like"/>
    <property type="match status" value="1"/>
</dbReference>
<dbReference type="Pfam" id="PF00072">
    <property type="entry name" value="Response_reg"/>
    <property type="match status" value="1"/>
</dbReference>
<proteinExistence type="predicted"/>
<dbReference type="OrthoDB" id="9793549at2"/>
<dbReference type="SMART" id="SM00448">
    <property type="entry name" value="REC"/>
    <property type="match status" value="1"/>
</dbReference>
<evidence type="ECO:0000313" key="4">
    <source>
        <dbReference type="Proteomes" id="UP000254569"/>
    </source>
</evidence>
<dbReference type="InterPro" id="IPR011006">
    <property type="entry name" value="CheY-like_superfamily"/>
</dbReference>
<dbReference type="CDD" id="cd17557">
    <property type="entry name" value="REC_Rcp-like"/>
    <property type="match status" value="1"/>
</dbReference>
<reference evidence="3 4" key="1">
    <citation type="submission" date="2018-06" db="EMBL/GenBank/DDBJ databases">
        <authorList>
            <consortium name="Pathogen Informatics"/>
            <person name="Doyle S."/>
        </authorList>
    </citation>
    <scope>NUCLEOTIDE SEQUENCE [LARGE SCALE GENOMIC DNA]</scope>
    <source>
        <strain evidence="3 4">NCTC13296</strain>
    </source>
</reference>
<dbReference type="InterPro" id="IPR052893">
    <property type="entry name" value="TCS_response_regulator"/>
</dbReference>
<gene>
    <name evidence="3" type="primary">rcp1_3</name>
    <name evidence="3" type="ORF">NCTC13296_04301</name>
</gene>
<dbReference type="PANTHER" id="PTHR44520:SF2">
    <property type="entry name" value="RESPONSE REGULATOR RCP1"/>
    <property type="match status" value="1"/>
</dbReference>
<evidence type="ECO:0000259" key="2">
    <source>
        <dbReference type="PROSITE" id="PS50110"/>
    </source>
</evidence>